<keyword evidence="5" id="KW-1185">Reference proteome</keyword>
<dbReference type="InterPro" id="IPR009003">
    <property type="entry name" value="Peptidase_S1_PA"/>
</dbReference>
<dbReference type="InterPro" id="IPR051333">
    <property type="entry name" value="CLIP_Serine_Protease"/>
</dbReference>
<dbReference type="SUPFAM" id="SSF50494">
    <property type="entry name" value="Trypsin-like serine proteases"/>
    <property type="match status" value="1"/>
</dbReference>
<evidence type="ECO:0000259" key="3">
    <source>
        <dbReference type="PROSITE" id="PS50240"/>
    </source>
</evidence>
<accession>A0AA38IEB3</accession>
<dbReference type="GO" id="GO:0004252">
    <property type="term" value="F:serine-type endopeptidase activity"/>
    <property type="evidence" value="ECO:0007669"/>
    <property type="project" value="InterPro"/>
</dbReference>
<dbReference type="Pfam" id="PF00089">
    <property type="entry name" value="Trypsin"/>
    <property type="match status" value="1"/>
</dbReference>
<reference evidence="4" key="1">
    <citation type="journal article" date="2023" name="G3 (Bethesda)">
        <title>Whole genome assemblies of Zophobas morio and Tenebrio molitor.</title>
        <authorList>
            <person name="Kaur S."/>
            <person name="Stinson S.A."/>
            <person name="diCenzo G.C."/>
        </authorList>
    </citation>
    <scope>NUCLEOTIDE SEQUENCE</scope>
    <source>
        <strain evidence="4">QUZm001</strain>
    </source>
</reference>
<evidence type="ECO:0000313" key="4">
    <source>
        <dbReference type="EMBL" id="KAJ3656443.1"/>
    </source>
</evidence>
<keyword evidence="2" id="KW-0732">Signal</keyword>
<dbReference type="AlphaFoldDB" id="A0AA38IEB3"/>
<dbReference type="Gene3D" id="2.40.10.10">
    <property type="entry name" value="Trypsin-like serine proteases"/>
    <property type="match status" value="1"/>
</dbReference>
<dbReference type="InterPro" id="IPR001314">
    <property type="entry name" value="Peptidase_S1A"/>
</dbReference>
<dbReference type="FunFam" id="2.40.10.10:FF:000068">
    <property type="entry name" value="transmembrane protease serine 2"/>
    <property type="match status" value="1"/>
</dbReference>
<dbReference type="GO" id="GO:0006508">
    <property type="term" value="P:proteolysis"/>
    <property type="evidence" value="ECO:0007669"/>
    <property type="project" value="InterPro"/>
</dbReference>
<feature type="signal peptide" evidence="2">
    <location>
        <begin position="1"/>
        <end position="23"/>
    </location>
</feature>
<dbReference type="SMART" id="SM00020">
    <property type="entry name" value="Tryp_SPc"/>
    <property type="match status" value="1"/>
</dbReference>
<gene>
    <name evidence="4" type="ORF">Zmor_015520</name>
</gene>
<dbReference type="InterPro" id="IPR001254">
    <property type="entry name" value="Trypsin_dom"/>
</dbReference>
<dbReference type="PROSITE" id="PS50240">
    <property type="entry name" value="TRYPSIN_DOM"/>
    <property type="match status" value="1"/>
</dbReference>
<proteinExistence type="predicted"/>
<dbReference type="PRINTS" id="PR00722">
    <property type="entry name" value="CHYMOTRYPSIN"/>
</dbReference>
<comment type="caution">
    <text evidence="4">The sequence shown here is derived from an EMBL/GenBank/DDBJ whole genome shotgun (WGS) entry which is preliminary data.</text>
</comment>
<feature type="chain" id="PRO_5041307464" description="Peptidase S1 domain-containing protein" evidence="2">
    <location>
        <begin position="24"/>
        <end position="268"/>
    </location>
</feature>
<dbReference type="PANTHER" id="PTHR24260">
    <property type="match status" value="1"/>
</dbReference>
<feature type="domain" description="Peptidase S1" evidence="3">
    <location>
        <begin position="35"/>
        <end position="265"/>
    </location>
</feature>
<dbReference type="PANTHER" id="PTHR24260:SF136">
    <property type="entry name" value="GH08193P-RELATED"/>
    <property type="match status" value="1"/>
</dbReference>
<organism evidence="4 5">
    <name type="scientific">Zophobas morio</name>
    <dbReference type="NCBI Taxonomy" id="2755281"/>
    <lineage>
        <taxon>Eukaryota</taxon>
        <taxon>Metazoa</taxon>
        <taxon>Ecdysozoa</taxon>
        <taxon>Arthropoda</taxon>
        <taxon>Hexapoda</taxon>
        <taxon>Insecta</taxon>
        <taxon>Pterygota</taxon>
        <taxon>Neoptera</taxon>
        <taxon>Endopterygota</taxon>
        <taxon>Coleoptera</taxon>
        <taxon>Polyphaga</taxon>
        <taxon>Cucujiformia</taxon>
        <taxon>Tenebrionidae</taxon>
        <taxon>Zophobas</taxon>
    </lineage>
</organism>
<evidence type="ECO:0000256" key="2">
    <source>
        <dbReference type="SAM" id="SignalP"/>
    </source>
</evidence>
<dbReference type="Proteomes" id="UP001168821">
    <property type="component" value="Unassembled WGS sequence"/>
</dbReference>
<sequence length="268" mass="29517">MTKFYSVLPFLFICGTILPSTEATALTKQPNGARIIGGQPAFAGQFAFAAAIYVQTSDSQFFCGGTLTANQWVLTSGHCVYNAVLFTIQLGSNDLESDDPNRVTVSSSTYILHPDFNPDTIENDLGLIKLRMEVTYTIYIHPIHPMERELWDDARVYIPGWGQTSDFDSALTNELRYVFISTITNEECRITYGNQITDNMICAIGNYNEGTCHGDNGGALAVQNGRTYAIVGVGSFVSSDGCESTHPSGFTRTAPYYHWIVNITHETD</sequence>
<protein>
    <recommendedName>
        <fullName evidence="3">Peptidase S1 domain-containing protein</fullName>
    </recommendedName>
</protein>
<name>A0AA38IEB3_9CUCU</name>
<keyword evidence="1" id="KW-1015">Disulfide bond</keyword>
<dbReference type="EMBL" id="JALNTZ010000004">
    <property type="protein sequence ID" value="KAJ3656443.1"/>
    <property type="molecule type" value="Genomic_DNA"/>
</dbReference>
<dbReference type="InterPro" id="IPR043504">
    <property type="entry name" value="Peptidase_S1_PA_chymotrypsin"/>
</dbReference>
<dbReference type="CDD" id="cd00190">
    <property type="entry name" value="Tryp_SPc"/>
    <property type="match status" value="1"/>
</dbReference>
<evidence type="ECO:0000313" key="5">
    <source>
        <dbReference type="Proteomes" id="UP001168821"/>
    </source>
</evidence>
<evidence type="ECO:0000256" key="1">
    <source>
        <dbReference type="ARBA" id="ARBA00023157"/>
    </source>
</evidence>